<evidence type="ECO:0000313" key="3">
    <source>
        <dbReference type="Proteomes" id="UP001589855"/>
    </source>
</evidence>
<dbReference type="EMBL" id="JBHLUK010000076">
    <property type="protein sequence ID" value="MFC0424950.1"/>
    <property type="molecule type" value="Genomic_DNA"/>
</dbReference>
<gene>
    <name evidence="2" type="ORF">ACFFGS_12510</name>
</gene>
<name>A0ABV6K9L8_9LACO</name>
<keyword evidence="3" id="KW-1185">Reference proteome</keyword>
<reference evidence="2 3" key="1">
    <citation type="submission" date="2024-09" db="EMBL/GenBank/DDBJ databases">
        <authorList>
            <person name="Sun Q."/>
            <person name="Mori K."/>
        </authorList>
    </citation>
    <scope>NUCLEOTIDE SEQUENCE [LARGE SCALE GENOMIC DNA]</scope>
    <source>
        <strain evidence="2 3">TBRC 4575</strain>
    </source>
</reference>
<evidence type="ECO:0000256" key="1">
    <source>
        <dbReference type="SAM" id="MobiDB-lite"/>
    </source>
</evidence>
<sequence length="502" mass="58860">MATTTTLVTPAENRFFLMSERTRRQSTLQQISQLLREHVTIKADSAFLKSTVRNLIIQEHANWLAACSHEWQLLASEPFVINPSASRQRWRHCQLCHKPVRYEYHVQDKYDHRQLIVGSECVKKFMNAETRYLMVITTEDNVQAVQQYQTLTAQLPTVPTIMFAQPWLPDLGADYRPQATVLRQTTTATVTSYLKRRAAVLPLTTLRPAEQRYQQLAALNDQRRQDQQRQVVEQREREQQQQRGTAKARAASAAHAFQHSQPYRTYLQRLAAIIVTRPQREQAKQAFAKVRAPHTTRPLVNGYQFGQIVTEYRQIGQIQVKRLAMLDRQFVNDLNQITRDLDYRQTTRFYDDLYNSCWGWTYHQSTDQRADWQRLLATRWADGLSAEWLSAAAASGNPVKWVTANAAQPLQSELLTRLRTRPNLQPVQRRQVRQRELRTFCQREQPASASLTEFQQRFDQYYQLTPQQQAQVHETLAYYYVAHQYTGDHRAALQQFQWLMEH</sequence>
<proteinExistence type="predicted"/>
<accession>A0ABV6K9L8</accession>
<dbReference type="RefSeq" id="WP_137644130.1">
    <property type="nucleotide sequence ID" value="NZ_BAABRM010000003.1"/>
</dbReference>
<feature type="region of interest" description="Disordered" evidence="1">
    <location>
        <begin position="224"/>
        <end position="257"/>
    </location>
</feature>
<dbReference type="Proteomes" id="UP001589855">
    <property type="component" value="Unassembled WGS sequence"/>
</dbReference>
<protein>
    <submittedName>
        <fullName evidence="2">Uncharacterized protein</fullName>
    </submittedName>
</protein>
<comment type="caution">
    <text evidence="2">The sequence shown here is derived from an EMBL/GenBank/DDBJ whole genome shotgun (WGS) entry which is preliminary data.</text>
</comment>
<organism evidence="2 3">
    <name type="scientific">Lactiplantibacillus plajomi</name>
    <dbReference type="NCBI Taxonomy" id="1457217"/>
    <lineage>
        <taxon>Bacteria</taxon>
        <taxon>Bacillati</taxon>
        <taxon>Bacillota</taxon>
        <taxon>Bacilli</taxon>
        <taxon>Lactobacillales</taxon>
        <taxon>Lactobacillaceae</taxon>
        <taxon>Lactiplantibacillus</taxon>
    </lineage>
</organism>
<feature type="compositionally biased region" description="Basic and acidic residues" evidence="1">
    <location>
        <begin position="224"/>
        <end position="240"/>
    </location>
</feature>
<evidence type="ECO:0000313" key="2">
    <source>
        <dbReference type="EMBL" id="MFC0424950.1"/>
    </source>
</evidence>
<feature type="compositionally biased region" description="Low complexity" evidence="1">
    <location>
        <begin position="241"/>
        <end position="256"/>
    </location>
</feature>